<dbReference type="Proteomes" id="UP001497516">
    <property type="component" value="Chromosome 3"/>
</dbReference>
<protein>
    <submittedName>
        <fullName evidence="1">Uncharacterized protein</fullName>
    </submittedName>
</protein>
<dbReference type="AlphaFoldDB" id="A0AAV2DYI4"/>
<evidence type="ECO:0000313" key="2">
    <source>
        <dbReference type="Proteomes" id="UP001497516"/>
    </source>
</evidence>
<reference evidence="1 2" key="1">
    <citation type="submission" date="2024-04" db="EMBL/GenBank/DDBJ databases">
        <authorList>
            <person name="Fracassetti M."/>
        </authorList>
    </citation>
    <scope>NUCLEOTIDE SEQUENCE [LARGE SCALE GENOMIC DNA]</scope>
</reference>
<sequence>MQFSLQHHCHAKFHCGYLFTFSIVKQLTSIQHQSPQLSSFLEGHASSHFFKSLFAGIFQLSVWLPRHINEAPTLTFLAIFVIRRRSSSSSLTFVLLQFMIYKMGVNRCEITP</sequence>
<gene>
    <name evidence="1" type="ORF">LTRI10_LOCUS20157</name>
</gene>
<dbReference type="EMBL" id="OZ034816">
    <property type="protein sequence ID" value="CAL1378583.1"/>
    <property type="molecule type" value="Genomic_DNA"/>
</dbReference>
<accession>A0AAV2DYI4</accession>
<keyword evidence="2" id="KW-1185">Reference proteome</keyword>
<organism evidence="1 2">
    <name type="scientific">Linum trigynum</name>
    <dbReference type="NCBI Taxonomy" id="586398"/>
    <lineage>
        <taxon>Eukaryota</taxon>
        <taxon>Viridiplantae</taxon>
        <taxon>Streptophyta</taxon>
        <taxon>Embryophyta</taxon>
        <taxon>Tracheophyta</taxon>
        <taxon>Spermatophyta</taxon>
        <taxon>Magnoliopsida</taxon>
        <taxon>eudicotyledons</taxon>
        <taxon>Gunneridae</taxon>
        <taxon>Pentapetalae</taxon>
        <taxon>rosids</taxon>
        <taxon>fabids</taxon>
        <taxon>Malpighiales</taxon>
        <taxon>Linaceae</taxon>
        <taxon>Linum</taxon>
    </lineage>
</organism>
<proteinExistence type="predicted"/>
<name>A0AAV2DYI4_9ROSI</name>
<evidence type="ECO:0000313" key="1">
    <source>
        <dbReference type="EMBL" id="CAL1378583.1"/>
    </source>
</evidence>